<proteinExistence type="predicted"/>
<gene>
    <name evidence="3" type="primary">LOC103512922</name>
</gene>
<dbReference type="KEGG" id="dci:103512922"/>
<evidence type="ECO:0000256" key="1">
    <source>
        <dbReference type="SAM" id="MobiDB-lite"/>
    </source>
</evidence>
<feature type="compositionally biased region" description="Polar residues" evidence="1">
    <location>
        <begin position="531"/>
        <end position="544"/>
    </location>
</feature>
<feature type="region of interest" description="Disordered" evidence="1">
    <location>
        <begin position="415"/>
        <end position="465"/>
    </location>
</feature>
<feature type="region of interest" description="Disordered" evidence="1">
    <location>
        <begin position="513"/>
        <end position="649"/>
    </location>
</feature>
<evidence type="ECO:0000313" key="3">
    <source>
        <dbReference type="RefSeq" id="XP_026682057.1"/>
    </source>
</evidence>
<name>A0A3Q0J0Q6_DIACI</name>
<feature type="compositionally biased region" description="Low complexity" evidence="1">
    <location>
        <begin position="427"/>
        <end position="449"/>
    </location>
</feature>
<evidence type="ECO:0000313" key="2">
    <source>
        <dbReference type="Proteomes" id="UP000079169"/>
    </source>
</evidence>
<organism evidence="2 3">
    <name type="scientific">Diaphorina citri</name>
    <name type="common">Asian citrus psyllid</name>
    <dbReference type="NCBI Taxonomy" id="121845"/>
    <lineage>
        <taxon>Eukaryota</taxon>
        <taxon>Metazoa</taxon>
        <taxon>Ecdysozoa</taxon>
        <taxon>Arthropoda</taxon>
        <taxon>Hexapoda</taxon>
        <taxon>Insecta</taxon>
        <taxon>Pterygota</taxon>
        <taxon>Neoptera</taxon>
        <taxon>Paraneoptera</taxon>
        <taxon>Hemiptera</taxon>
        <taxon>Sternorrhyncha</taxon>
        <taxon>Psylloidea</taxon>
        <taxon>Psyllidae</taxon>
        <taxon>Diaphorininae</taxon>
        <taxon>Diaphorina</taxon>
    </lineage>
</organism>
<feature type="compositionally biased region" description="Low complexity" evidence="1">
    <location>
        <begin position="133"/>
        <end position="145"/>
    </location>
</feature>
<keyword evidence="2" id="KW-1185">Reference proteome</keyword>
<feature type="compositionally biased region" description="Low complexity" evidence="1">
    <location>
        <begin position="332"/>
        <end position="349"/>
    </location>
</feature>
<sequence>FLNFYPKAYHLLNVWSHVSAEKRKEDERLNNYLTDNNLSSYHQTRKISPSSPSQASFLDVYSPYGSSPMDHNNSYFPMSPVSAGENKNRVLNGCLSVSHSRGSSITEDGYDTGGGYMHMDKKYNPRHHHDTLSSVMSPGGSSNSMTSGTPSKDLQLSDYHLDRVPSYLTPAEEESEDNKQDNRQKRAYSVGSRPENLKNKVNNNIAPPALASVAQGKTLEQVQKKLVSLGINKTKKNPSPPPSKEITYESLDLESSSSSCSSLASRTFTEITYESLDLESSSSSCSSLASRTFTSYATIDHSKTVPPNTATAQPAPRKTGRHSNEKLAVPPSSSLSSAASSYSTAEGSSYLESPDFAPSPPRASLLQRAFGRSPPKNSPPLSSTLHQFRNLGRVLETPPGYVEMRPSCKGEMLLTHASSPPNTSGILSPVSPTGSTTSTLTNLTSCSPPNKSQAQPFRIKTGTPPKFIDEDEDPYMDMAPGHVTQQPVSYRGSVHPRPELVTDYMEMNAKRKTSLEEDNNNKRHGNPFKSKPSSFEDNLTQDYMNMNVGHKKDRRKTQPITISSNTSSTNVSSPLSSSRKLSSSTPPKAPTFLPLSNSSPARTTRRKSSLTRRDSKETTTPTIFPFSLNSPAISPAESESPSSNSRLSEPLESVKEVVDSSDYVNFAPDAVVQGAVTVKRDDYVEMQPTPASLSNIAPPALASVAQGKTLEQVQKKLVEKPNLGSLLIMSCYFP</sequence>
<dbReference type="GeneID" id="103512922"/>
<dbReference type="Proteomes" id="UP000079169">
    <property type="component" value="Unplaced"/>
</dbReference>
<reference evidence="3" key="1">
    <citation type="submission" date="2025-08" db="UniProtKB">
        <authorList>
            <consortium name="RefSeq"/>
        </authorList>
    </citation>
    <scope>IDENTIFICATION</scope>
</reference>
<feature type="compositionally biased region" description="Low complexity" evidence="1">
    <location>
        <begin position="629"/>
        <end position="649"/>
    </location>
</feature>
<dbReference type="PaxDb" id="121845-A0A3Q0J0Q6"/>
<feature type="non-terminal residue" evidence="3">
    <location>
        <position position="1"/>
    </location>
</feature>
<protein>
    <submittedName>
        <fullName evidence="3">Uncharacterized protein PB18E9.04c-like</fullName>
    </submittedName>
</protein>
<accession>A0A3Q0J0Q6</accession>
<dbReference type="AlphaFoldDB" id="A0A3Q0J0Q6"/>
<feature type="compositionally biased region" description="Polar residues" evidence="1">
    <location>
        <begin position="416"/>
        <end position="426"/>
    </location>
</feature>
<dbReference type="RefSeq" id="XP_026682057.1">
    <property type="nucleotide sequence ID" value="XM_026826256.1"/>
</dbReference>
<feature type="region of interest" description="Disordered" evidence="1">
    <location>
        <begin position="300"/>
        <end position="385"/>
    </location>
</feature>
<dbReference type="STRING" id="121845.A0A3Q0J0Q6"/>
<feature type="compositionally biased region" description="Low complexity" evidence="1">
    <location>
        <begin position="559"/>
        <end position="586"/>
    </location>
</feature>
<feature type="region of interest" description="Disordered" evidence="1">
    <location>
        <begin position="169"/>
        <end position="203"/>
    </location>
</feature>
<feature type="region of interest" description="Disordered" evidence="1">
    <location>
        <begin position="119"/>
        <end position="155"/>
    </location>
</feature>